<gene>
    <name evidence="1" type="ORF">METZ01_LOCUS517332</name>
</gene>
<proteinExistence type="predicted"/>
<dbReference type="AlphaFoldDB" id="A0A383F7V9"/>
<reference evidence="1" key="1">
    <citation type="submission" date="2018-05" db="EMBL/GenBank/DDBJ databases">
        <authorList>
            <person name="Lanie J.A."/>
            <person name="Ng W.-L."/>
            <person name="Kazmierczak K.M."/>
            <person name="Andrzejewski T.M."/>
            <person name="Davidsen T.M."/>
            <person name="Wayne K.J."/>
            <person name="Tettelin H."/>
            <person name="Glass J.I."/>
            <person name="Rusch D."/>
            <person name="Podicherti R."/>
            <person name="Tsui H.-C.T."/>
            <person name="Winkler M.E."/>
        </authorList>
    </citation>
    <scope>NUCLEOTIDE SEQUENCE</scope>
</reference>
<protein>
    <submittedName>
        <fullName evidence="1">Uncharacterized protein</fullName>
    </submittedName>
</protein>
<name>A0A383F7V9_9ZZZZ</name>
<organism evidence="1">
    <name type="scientific">marine metagenome</name>
    <dbReference type="NCBI Taxonomy" id="408172"/>
    <lineage>
        <taxon>unclassified sequences</taxon>
        <taxon>metagenomes</taxon>
        <taxon>ecological metagenomes</taxon>
    </lineage>
</organism>
<dbReference type="EMBL" id="UINC01231790">
    <property type="protein sequence ID" value="SVE64478.1"/>
    <property type="molecule type" value="Genomic_DNA"/>
</dbReference>
<sequence length="54" mass="6099">MSSDEPEHIQPKGESLVKHCPICGVEFDETVLTNRWLKCDSCETTFQVKSKTGE</sequence>
<accession>A0A383F7V9</accession>
<evidence type="ECO:0000313" key="1">
    <source>
        <dbReference type="EMBL" id="SVE64478.1"/>
    </source>
</evidence>